<evidence type="ECO:0000256" key="1">
    <source>
        <dbReference type="ARBA" id="ARBA00004651"/>
    </source>
</evidence>
<keyword evidence="4 8" id="KW-0812">Transmembrane</keyword>
<dbReference type="GO" id="GO:0005254">
    <property type="term" value="F:chloride channel activity"/>
    <property type="evidence" value="ECO:0007669"/>
    <property type="project" value="InterPro"/>
</dbReference>
<dbReference type="Proteomes" id="UP000232323">
    <property type="component" value="Unassembled WGS sequence"/>
</dbReference>
<evidence type="ECO:0000256" key="3">
    <source>
        <dbReference type="ARBA" id="ARBA00022475"/>
    </source>
</evidence>
<feature type="transmembrane region" description="Helical" evidence="8">
    <location>
        <begin position="303"/>
        <end position="336"/>
    </location>
</feature>
<evidence type="ECO:0000256" key="8">
    <source>
        <dbReference type="SAM" id="Phobius"/>
    </source>
</evidence>
<gene>
    <name evidence="9" type="ORF">CEUSTIGMA_g11278.t1</name>
</gene>
<keyword evidence="7 8" id="KW-0472">Membrane</keyword>
<dbReference type="Pfam" id="PF25539">
    <property type="entry name" value="Bestrophin_2"/>
    <property type="match status" value="1"/>
</dbReference>
<feature type="transmembrane region" description="Helical" evidence="8">
    <location>
        <begin position="97"/>
        <end position="119"/>
    </location>
</feature>
<sequence length="402" mass="45326">MKVGIHVVQTLSGHTISGQRFLNKAGCNKLRPANKSSFRAQSTSALDEFLHRIEINIDKDKEAARSERRQAFTHVDWKRHRSSARFIRHLSTIPESWVIRGVLWHVACFILLALGVAAFNYSYACKGLVPPYSIAIEPMQLTSFALSLLLVFRTNASYARWQEARRSFGSITTTGKDIMRQSLAWFCEDDWAGKMALSGWLQALAQSSMYHLQNEGHLEDDSLVPLQGCLSPDELAQLRISSHKPTFCIAMITRLVSRAGMPTELLLRMDENISTLVQAVSSCERIINTPIPLSYTRHTSRFLMVWLTCLPFSLWQYCGWAMVPIAGLISFVLLGIEEIGVYIEEPFSLLPLESLCDKLTHSIDNMMLEHRLFSEGEVITPKGSTGDSECLATSSKMQRYNC</sequence>
<dbReference type="PANTHER" id="PTHR33281">
    <property type="entry name" value="UPF0187 PROTEIN YNEE"/>
    <property type="match status" value="1"/>
</dbReference>
<dbReference type="EMBL" id="BEGY01000109">
    <property type="protein sequence ID" value="GAX83853.1"/>
    <property type="molecule type" value="Genomic_DNA"/>
</dbReference>
<keyword evidence="6" id="KW-0406">Ion transport</keyword>
<keyword evidence="3" id="KW-1003">Cell membrane</keyword>
<feature type="transmembrane region" description="Helical" evidence="8">
    <location>
        <begin position="131"/>
        <end position="152"/>
    </location>
</feature>
<dbReference type="AlphaFoldDB" id="A0A250XLF3"/>
<evidence type="ECO:0000313" key="10">
    <source>
        <dbReference type="Proteomes" id="UP000232323"/>
    </source>
</evidence>
<evidence type="ECO:0000256" key="2">
    <source>
        <dbReference type="ARBA" id="ARBA00022448"/>
    </source>
</evidence>
<evidence type="ECO:0000256" key="7">
    <source>
        <dbReference type="ARBA" id="ARBA00023136"/>
    </source>
</evidence>
<keyword evidence="10" id="KW-1185">Reference proteome</keyword>
<dbReference type="GO" id="GO:0005886">
    <property type="term" value="C:plasma membrane"/>
    <property type="evidence" value="ECO:0007669"/>
    <property type="project" value="UniProtKB-SubCell"/>
</dbReference>
<comment type="subcellular location">
    <subcellularLocation>
        <location evidence="1">Cell membrane</location>
        <topology evidence="1">Multi-pass membrane protein</topology>
    </subcellularLocation>
</comment>
<dbReference type="STRING" id="1157962.A0A250XLF3"/>
<keyword evidence="5 8" id="KW-1133">Transmembrane helix</keyword>
<evidence type="ECO:0000256" key="4">
    <source>
        <dbReference type="ARBA" id="ARBA00022692"/>
    </source>
</evidence>
<proteinExistence type="predicted"/>
<dbReference type="OrthoDB" id="1368at2759"/>
<dbReference type="PANTHER" id="PTHR33281:SF19">
    <property type="entry name" value="VOLTAGE-DEPENDENT ANION CHANNEL-FORMING PROTEIN YNEE"/>
    <property type="match status" value="1"/>
</dbReference>
<accession>A0A250XLF3</accession>
<evidence type="ECO:0000256" key="6">
    <source>
        <dbReference type="ARBA" id="ARBA00023065"/>
    </source>
</evidence>
<dbReference type="InterPro" id="IPR044669">
    <property type="entry name" value="YneE/VCCN1/2-like"/>
</dbReference>
<evidence type="ECO:0000313" key="9">
    <source>
        <dbReference type="EMBL" id="GAX83853.1"/>
    </source>
</evidence>
<keyword evidence="2" id="KW-0813">Transport</keyword>
<protein>
    <submittedName>
        <fullName evidence="9">Uncharacterized protein</fullName>
    </submittedName>
</protein>
<evidence type="ECO:0000256" key="5">
    <source>
        <dbReference type="ARBA" id="ARBA00022989"/>
    </source>
</evidence>
<name>A0A250XLF3_9CHLO</name>
<organism evidence="9 10">
    <name type="scientific">Chlamydomonas eustigma</name>
    <dbReference type="NCBI Taxonomy" id="1157962"/>
    <lineage>
        <taxon>Eukaryota</taxon>
        <taxon>Viridiplantae</taxon>
        <taxon>Chlorophyta</taxon>
        <taxon>core chlorophytes</taxon>
        <taxon>Chlorophyceae</taxon>
        <taxon>CS clade</taxon>
        <taxon>Chlamydomonadales</taxon>
        <taxon>Chlamydomonadaceae</taxon>
        <taxon>Chlamydomonas</taxon>
    </lineage>
</organism>
<reference evidence="9 10" key="1">
    <citation type="submission" date="2017-08" db="EMBL/GenBank/DDBJ databases">
        <title>Acidophilic green algal genome provides insights into adaptation to an acidic environment.</title>
        <authorList>
            <person name="Hirooka S."/>
            <person name="Hirose Y."/>
            <person name="Kanesaki Y."/>
            <person name="Higuchi S."/>
            <person name="Fujiwara T."/>
            <person name="Onuma R."/>
            <person name="Era A."/>
            <person name="Ohbayashi R."/>
            <person name="Uzuka A."/>
            <person name="Nozaki H."/>
            <person name="Yoshikawa H."/>
            <person name="Miyagishima S.Y."/>
        </authorList>
    </citation>
    <scope>NUCLEOTIDE SEQUENCE [LARGE SCALE GENOMIC DNA]</scope>
    <source>
        <strain evidence="9 10">NIES-2499</strain>
    </source>
</reference>
<comment type="caution">
    <text evidence="9">The sequence shown here is derived from an EMBL/GenBank/DDBJ whole genome shotgun (WGS) entry which is preliminary data.</text>
</comment>